<keyword evidence="3" id="KW-1003">Cell membrane</keyword>
<dbReference type="InterPro" id="IPR003439">
    <property type="entry name" value="ABC_transporter-like_ATP-bd"/>
</dbReference>
<evidence type="ECO:0000313" key="13">
    <source>
        <dbReference type="Proteomes" id="UP000254797"/>
    </source>
</evidence>
<proteinExistence type="predicted"/>
<keyword evidence="6 12" id="KW-0067">ATP-binding</keyword>
<dbReference type="EC" id="3.6.3.-" evidence="12"/>
<keyword evidence="12" id="KW-0378">Hydrolase</keyword>
<evidence type="ECO:0000256" key="7">
    <source>
        <dbReference type="ARBA" id="ARBA00022989"/>
    </source>
</evidence>
<dbReference type="InterPro" id="IPR039421">
    <property type="entry name" value="Type_1_exporter"/>
</dbReference>
<evidence type="ECO:0000256" key="3">
    <source>
        <dbReference type="ARBA" id="ARBA00022475"/>
    </source>
</evidence>
<dbReference type="Gene3D" id="3.40.50.300">
    <property type="entry name" value="P-loop containing nucleotide triphosphate hydrolases"/>
    <property type="match status" value="1"/>
</dbReference>
<dbReference type="GO" id="GO:0015421">
    <property type="term" value="F:ABC-type oligopeptide transporter activity"/>
    <property type="evidence" value="ECO:0007669"/>
    <property type="project" value="TreeGrafter"/>
</dbReference>
<evidence type="ECO:0000256" key="4">
    <source>
        <dbReference type="ARBA" id="ARBA00022692"/>
    </source>
</evidence>
<dbReference type="InterPro" id="IPR017871">
    <property type="entry name" value="ABC_transporter-like_CS"/>
</dbReference>
<dbReference type="Proteomes" id="UP000254797">
    <property type="component" value="Unassembled WGS sequence"/>
</dbReference>
<dbReference type="SUPFAM" id="SSF52540">
    <property type="entry name" value="P-loop containing nucleoside triphosphate hydrolases"/>
    <property type="match status" value="1"/>
</dbReference>
<feature type="transmembrane region" description="Helical" evidence="9">
    <location>
        <begin position="242"/>
        <end position="267"/>
    </location>
</feature>
<evidence type="ECO:0000256" key="2">
    <source>
        <dbReference type="ARBA" id="ARBA00022448"/>
    </source>
</evidence>
<gene>
    <name evidence="12" type="primary">yheI_2</name>
    <name evidence="12" type="ORF">NCTC4670_01266</name>
</gene>
<dbReference type="FunFam" id="1.20.1560.10:FF:000011">
    <property type="entry name" value="Multidrug ABC transporter ATP-binding protein"/>
    <property type="match status" value="1"/>
</dbReference>
<feature type="transmembrane region" description="Helical" evidence="9">
    <location>
        <begin position="18"/>
        <end position="35"/>
    </location>
</feature>
<dbReference type="InterPro" id="IPR003593">
    <property type="entry name" value="AAA+_ATPase"/>
</dbReference>
<dbReference type="FunFam" id="3.40.50.300:FF:000221">
    <property type="entry name" value="Multidrug ABC transporter ATP-binding protein"/>
    <property type="match status" value="1"/>
</dbReference>
<sequence>MSILKNLWWFFKEEKKPYLIGILSLSLVAFLNLIPPKIMGIVIDGITSQRLTKSELLWFLFWLIIAALAMYALRYVWRIYIFGTSYRLGRVMRFKLFEHFTKMSPSFYQRYRTGDLMAHATNDINSLTRLAGGGVMSAVDASITAIVTLLTMLFTISWQMTVIAVLPLPLMAYATSRLGRKTHKAFGESQAAFSELNNKVQESVAGIKVTKSFGYQRDEVAFFQEINQMTFKRNMRTMFYDVMFDPVVLLFIGLSYVLTLLVGAFMIKAGQVTIGNLVTFMTYLDMLVWPLMAVGFLFNMVQRGSVSYERISQLLEQASDVEESSHPLTTISNGSLTYDINHFSYDKEETLIDIHFRLEKGQTLGLVGQTGSGKTSLIKLLLREYDVTDGAICLNNHNIKNYRLKDLRHLMGYVPQDQFLFATSILENVRFGNPKLSVEEVEAATRLSHVYNDIMEMPQGFHTLIGEKGVSLSGGQKQRIAMSRAMILDPDILILDDSLSAVDAKTEHAIIENLKQTRQDKTTIITAHRLSAVVHADLILVLQHGRIIESGHHEDLVAAGGWYAKTYASQQLEMEVEDHEDK</sequence>
<evidence type="ECO:0000256" key="8">
    <source>
        <dbReference type="ARBA" id="ARBA00023136"/>
    </source>
</evidence>
<dbReference type="PANTHER" id="PTHR43394:SF1">
    <property type="entry name" value="ATP-BINDING CASSETTE SUB-FAMILY B MEMBER 10, MITOCHONDRIAL"/>
    <property type="match status" value="1"/>
</dbReference>
<dbReference type="EMBL" id="UHFG01000004">
    <property type="protein sequence ID" value="SUN50223.1"/>
    <property type="molecule type" value="Genomic_DNA"/>
</dbReference>
<dbReference type="RefSeq" id="WP_115246249.1">
    <property type="nucleotide sequence ID" value="NZ_UHFG01000004.1"/>
</dbReference>
<keyword evidence="2" id="KW-0813">Transport</keyword>
<evidence type="ECO:0000313" key="12">
    <source>
        <dbReference type="EMBL" id="SUN50223.1"/>
    </source>
</evidence>
<keyword evidence="4 9" id="KW-0812">Transmembrane</keyword>
<dbReference type="AlphaFoldDB" id="A0A380JXU9"/>
<feature type="transmembrane region" description="Helical" evidence="9">
    <location>
        <begin position="56"/>
        <end position="77"/>
    </location>
</feature>
<evidence type="ECO:0000259" key="10">
    <source>
        <dbReference type="PROSITE" id="PS50893"/>
    </source>
</evidence>
<evidence type="ECO:0000256" key="5">
    <source>
        <dbReference type="ARBA" id="ARBA00022741"/>
    </source>
</evidence>
<dbReference type="InterPro" id="IPR036640">
    <property type="entry name" value="ABC1_TM_sf"/>
</dbReference>
<dbReference type="PANTHER" id="PTHR43394">
    <property type="entry name" value="ATP-DEPENDENT PERMEASE MDL1, MITOCHONDRIAL"/>
    <property type="match status" value="1"/>
</dbReference>
<name>A0A380JXU9_STRDY</name>
<dbReference type="SMART" id="SM00382">
    <property type="entry name" value="AAA"/>
    <property type="match status" value="1"/>
</dbReference>
<dbReference type="Pfam" id="PF00664">
    <property type="entry name" value="ABC_membrane"/>
    <property type="match status" value="1"/>
</dbReference>
<reference evidence="12 13" key="1">
    <citation type="submission" date="2018-06" db="EMBL/GenBank/DDBJ databases">
        <authorList>
            <consortium name="Pathogen Informatics"/>
            <person name="Doyle S."/>
        </authorList>
    </citation>
    <scope>NUCLEOTIDE SEQUENCE [LARGE SCALE GENOMIC DNA]</scope>
    <source>
        <strain evidence="12 13">NCTC4670</strain>
    </source>
</reference>
<protein>
    <submittedName>
        <fullName evidence="12">ABC transporter ATP-binding protein</fullName>
        <ecNumber evidence="12">3.6.3.-</ecNumber>
    </submittedName>
</protein>
<dbReference type="Pfam" id="PF00005">
    <property type="entry name" value="ABC_tran"/>
    <property type="match status" value="1"/>
</dbReference>
<dbReference type="PROSITE" id="PS00211">
    <property type="entry name" value="ABC_TRANSPORTER_1"/>
    <property type="match status" value="1"/>
</dbReference>
<dbReference type="GO" id="GO:0005886">
    <property type="term" value="C:plasma membrane"/>
    <property type="evidence" value="ECO:0007669"/>
    <property type="project" value="UniProtKB-SubCell"/>
</dbReference>
<dbReference type="SUPFAM" id="SSF90123">
    <property type="entry name" value="ABC transporter transmembrane region"/>
    <property type="match status" value="1"/>
</dbReference>
<feature type="domain" description="ABC transmembrane type-1" evidence="11">
    <location>
        <begin position="19"/>
        <end position="303"/>
    </location>
</feature>
<evidence type="ECO:0000256" key="9">
    <source>
        <dbReference type="SAM" id="Phobius"/>
    </source>
</evidence>
<dbReference type="Gene3D" id="1.20.1560.10">
    <property type="entry name" value="ABC transporter type 1, transmembrane domain"/>
    <property type="match status" value="1"/>
</dbReference>
<evidence type="ECO:0000256" key="1">
    <source>
        <dbReference type="ARBA" id="ARBA00004651"/>
    </source>
</evidence>
<dbReference type="CDD" id="cd18541">
    <property type="entry name" value="ABC_6TM_TmrB_like"/>
    <property type="match status" value="1"/>
</dbReference>
<dbReference type="InterPro" id="IPR011527">
    <property type="entry name" value="ABC1_TM_dom"/>
</dbReference>
<keyword evidence="7 9" id="KW-1133">Transmembrane helix</keyword>
<evidence type="ECO:0000256" key="6">
    <source>
        <dbReference type="ARBA" id="ARBA00022840"/>
    </source>
</evidence>
<dbReference type="GO" id="GO:0005524">
    <property type="term" value="F:ATP binding"/>
    <property type="evidence" value="ECO:0007669"/>
    <property type="project" value="UniProtKB-KW"/>
</dbReference>
<dbReference type="PROSITE" id="PS50929">
    <property type="entry name" value="ABC_TM1F"/>
    <property type="match status" value="1"/>
</dbReference>
<organism evidence="12 13">
    <name type="scientific">Streptococcus dysgalactiae subsp. dysgalactiae</name>
    <dbReference type="NCBI Taxonomy" id="99822"/>
    <lineage>
        <taxon>Bacteria</taxon>
        <taxon>Bacillati</taxon>
        <taxon>Bacillota</taxon>
        <taxon>Bacilli</taxon>
        <taxon>Lactobacillales</taxon>
        <taxon>Streptococcaceae</taxon>
        <taxon>Streptococcus</taxon>
    </lineage>
</organism>
<accession>A0A380JXU9</accession>
<feature type="transmembrane region" description="Helical" evidence="9">
    <location>
        <begin position="279"/>
        <end position="301"/>
    </location>
</feature>
<dbReference type="GO" id="GO:0016887">
    <property type="term" value="F:ATP hydrolysis activity"/>
    <property type="evidence" value="ECO:0007669"/>
    <property type="project" value="InterPro"/>
</dbReference>
<dbReference type="PROSITE" id="PS50893">
    <property type="entry name" value="ABC_TRANSPORTER_2"/>
    <property type="match status" value="1"/>
</dbReference>
<feature type="transmembrane region" description="Helical" evidence="9">
    <location>
        <begin position="143"/>
        <end position="174"/>
    </location>
</feature>
<dbReference type="InterPro" id="IPR027417">
    <property type="entry name" value="P-loop_NTPase"/>
</dbReference>
<keyword evidence="5" id="KW-0547">Nucleotide-binding</keyword>
<keyword evidence="8 9" id="KW-0472">Membrane</keyword>
<feature type="domain" description="ABC transporter" evidence="10">
    <location>
        <begin position="335"/>
        <end position="569"/>
    </location>
</feature>
<comment type="subcellular location">
    <subcellularLocation>
        <location evidence="1">Cell membrane</location>
        <topology evidence="1">Multi-pass membrane protein</topology>
    </subcellularLocation>
</comment>
<evidence type="ECO:0000259" key="11">
    <source>
        <dbReference type="PROSITE" id="PS50929"/>
    </source>
</evidence>